<protein>
    <submittedName>
        <fullName evidence="1">Uncharacterized protein</fullName>
    </submittedName>
</protein>
<dbReference type="HOGENOM" id="CLU_104751_1_0_1"/>
<keyword evidence="2" id="KW-1185">Reference proteome</keyword>
<accession>A0A0C3ABY7</accession>
<dbReference type="InParanoid" id="A0A0C3ABY7"/>
<evidence type="ECO:0000313" key="1">
    <source>
        <dbReference type="EMBL" id="KIM62437.1"/>
    </source>
</evidence>
<evidence type="ECO:0000313" key="2">
    <source>
        <dbReference type="Proteomes" id="UP000053989"/>
    </source>
</evidence>
<gene>
    <name evidence="1" type="ORF">SCLCIDRAFT_799545</name>
</gene>
<reference evidence="2" key="2">
    <citation type="submission" date="2015-01" db="EMBL/GenBank/DDBJ databases">
        <title>Evolutionary Origins and Diversification of the Mycorrhizal Mutualists.</title>
        <authorList>
            <consortium name="DOE Joint Genome Institute"/>
            <consortium name="Mycorrhizal Genomics Consortium"/>
            <person name="Kohler A."/>
            <person name="Kuo A."/>
            <person name="Nagy L.G."/>
            <person name="Floudas D."/>
            <person name="Copeland A."/>
            <person name="Barry K.W."/>
            <person name="Cichocki N."/>
            <person name="Veneault-Fourrey C."/>
            <person name="LaButti K."/>
            <person name="Lindquist E.A."/>
            <person name="Lipzen A."/>
            <person name="Lundell T."/>
            <person name="Morin E."/>
            <person name="Murat C."/>
            <person name="Riley R."/>
            <person name="Ohm R."/>
            <person name="Sun H."/>
            <person name="Tunlid A."/>
            <person name="Henrissat B."/>
            <person name="Grigoriev I.V."/>
            <person name="Hibbett D.S."/>
            <person name="Martin F."/>
        </authorList>
    </citation>
    <scope>NUCLEOTIDE SEQUENCE [LARGE SCALE GENOMIC DNA]</scope>
    <source>
        <strain evidence="2">Foug A</strain>
    </source>
</reference>
<reference evidence="1 2" key="1">
    <citation type="submission" date="2014-04" db="EMBL/GenBank/DDBJ databases">
        <authorList>
            <consortium name="DOE Joint Genome Institute"/>
            <person name="Kuo A."/>
            <person name="Kohler A."/>
            <person name="Nagy L.G."/>
            <person name="Floudas D."/>
            <person name="Copeland A."/>
            <person name="Barry K.W."/>
            <person name="Cichocki N."/>
            <person name="Veneault-Fourrey C."/>
            <person name="LaButti K."/>
            <person name="Lindquist E.A."/>
            <person name="Lipzen A."/>
            <person name="Lundell T."/>
            <person name="Morin E."/>
            <person name="Murat C."/>
            <person name="Sun H."/>
            <person name="Tunlid A."/>
            <person name="Henrissat B."/>
            <person name="Grigoriev I.V."/>
            <person name="Hibbett D.S."/>
            <person name="Martin F."/>
            <person name="Nordberg H.P."/>
            <person name="Cantor M.N."/>
            <person name="Hua S.X."/>
        </authorList>
    </citation>
    <scope>NUCLEOTIDE SEQUENCE [LARGE SCALE GENOMIC DNA]</scope>
    <source>
        <strain evidence="1 2">Foug A</strain>
    </source>
</reference>
<dbReference type="OrthoDB" id="2688372at2759"/>
<proteinExistence type="predicted"/>
<dbReference type="EMBL" id="KN822042">
    <property type="protein sequence ID" value="KIM62437.1"/>
    <property type="molecule type" value="Genomic_DNA"/>
</dbReference>
<sequence length="157" mass="17525">MDVDGTDDPNCDWRGLTMSLQWPDYELVVDGVPMRFPCSPSDIKANITPRQHKISEWGGRQSEGSSVRAYNYYPDIFIQLYKPLGLSLPSNDDFKSLLVSFSTRLTNRYLVTWVIQCPADPRGLGLGIITPFCNIAKPFVWHRSEGAGSVVGRANVG</sequence>
<name>A0A0C3ABY7_9AGAM</name>
<dbReference type="Proteomes" id="UP000053989">
    <property type="component" value="Unassembled WGS sequence"/>
</dbReference>
<dbReference type="AlphaFoldDB" id="A0A0C3ABY7"/>
<organism evidence="1 2">
    <name type="scientific">Scleroderma citrinum Foug A</name>
    <dbReference type="NCBI Taxonomy" id="1036808"/>
    <lineage>
        <taxon>Eukaryota</taxon>
        <taxon>Fungi</taxon>
        <taxon>Dikarya</taxon>
        <taxon>Basidiomycota</taxon>
        <taxon>Agaricomycotina</taxon>
        <taxon>Agaricomycetes</taxon>
        <taxon>Agaricomycetidae</taxon>
        <taxon>Boletales</taxon>
        <taxon>Sclerodermatineae</taxon>
        <taxon>Sclerodermataceae</taxon>
        <taxon>Scleroderma</taxon>
    </lineage>
</organism>